<comment type="caution">
    <text evidence="2">The sequence shown here is derived from an EMBL/GenBank/DDBJ whole genome shotgun (WGS) entry which is preliminary data.</text>
</comment>
<evidence type="ECO:0000313" key="3">
    <source>
        <dbReference type="Proteomes" id="UP000325002"/>
    </source>
</evidence>
<gene>
    <name evidence="2" type="ORF">EPJ81_07355</name>
</gene>
<reference evidence="2 3" key="1">
    <citation type="journal article" date="1992" name="Lakartidningen">
        <title>[Penicillin V and not amoxicillin is the first choice preparation in acute otitis].</title>
        <authorList>
            <person name="Kamme C."/>
            <person name="Lundgren K."/>
            <person name="Prellner K."/>
        </authorList>
    </citation>
    <scope>NUCLEOTIDE SEQUENCE [LARGE SCALE GENOMIC DNA]</scope>
    <source>
        <strain evidence="2 3">PC3997IV</strain>
    </source>
</reference>
<dbReference type="RefSeq" id="WP_147546682.1">
    <property type="nucleotide sequence ID" value="NZ_SAYD01000018.1"/>
</dbReference>
<dbReference type="EMBL" id="SAYD01000018">
    <property type="protein sequence ID" value="TXJ38931.1"/>
    <property type="molecule type" value="Genomic_DNA"/>
</dbReference>
<protein>
    <submittedName>
        <fullName evidence="2">Uncharacterized protein</fullName>
    </submittedName>
</protein>
<evidence type="ECO:0000256" key="1">
    <source>
        <dbReference type="SAM" id="Phobius"/>
    </source>
</evidence>
<dbReference type="AlphaFoldDB" id="A0A5C8FP88"/>
<organism evidence="2 3">
    <name type="scientific">Brachyspira aalborgi</name>
    <dbReference type="NCBI Taxonomy" id="29522"/>
    <lineage>
        <taxon>Bacteria</taxon>
        <taxon>Pseudomonadati</taxon>
        <taxon>Spirochaetota</taxon>
        <taxon>Spirochaetia</taxon>
        <taxon>Brachyspirales</taxon>
        <taxon>Brachyspiraceae</taxon>
        <taxon>Brachyspira</taxon>
    </lineage>
</organism>
<dbReference type="Proteomes" id="UP000325002">
    <property type="component" value="Unassembled WGS sequence"/>
</dbReference>
<accession>A0A5C8FP88</accession>
<keyword evidence="1" id="KW-0812">Transmembrane</keyword>
<evidence type="ECO:0000313" key="2">
    <source>
        <dbReference type="EMBL" id="TXJ38931.1"/>
    </source>
</evidence>
<sequence>MAIKIDIIPKYKDILKGFTENDNIIKNYYLKDNYGFALLCFALLCFALLNKITVFLFIFL</sequence>
<keyword evidence="1" id="KW-0472">Membrane</keyword>
<name>A0A5C8FP88_9SPIR</name>
<proteinExistence type="predicted"/>
<feature type="transmembrane region" description="Helical" evidence="1">
    <location>
        <begin position="36"/>
        <end position="59"/>
    </location>
</feature>
<keyword evidence="1" id="KW-1133">Transmembrane helix</keyword>